<dbReference type="PANTHER" id="PTHR23355:SF42">
    <property type="entry name" value="RIBONUCLEASE II, CHLOROPLASTIC_MITOCHONDRIAL"/>
    <property type="match status" value="1"/>
</dbReference>
<dbReference type="SUPFAM" id="SSF50249">
    <property type="entry name" value="Nucleic acid-binding proteins"/>
    <property type="match status" value="1"/>
</dbReference>
<reference evidence="2 3" key="1">
    <citation type="journal article" date="2018" name="Front. Plant Sci.">
        <title>Red Clover (Trifolium pratense) and Zigzag Clover (T. medium) - A Picture of Genomic Similarities and Differences.</title>
        <authorList>
            <person name="Dluhosova J."/>
            <person name="Istvanek J."/>
            <person name="Nedelnik J."/>
            <person name="Repkova J."/>
        </authorList>
    </citation>
    <scope>NUCLEOTIDE SEQUENCE [LARGE SCALE GENOMIC DNA]</scope>
    <source>
        <strain evidence="3">cv. 10/8</strain>
        <tissue evidence="2">Leaf</tissue>
    </source>
</reference>
<dbReference type="AlphaFoldDB" id="A0A392P7B4"/>
<protein>
    <submittedName>
        <fullName evidence="2">Ribonuclease II chloroplastic/mitochondrial-like</fullName>
    </submittedName>
</protein>
<dbReference type="InterPro" id="IPR012340">
    <property type="entry name" value="NA-bd_OB-fold"/>
</dbReference>
<dbReference type="GO" id="GO:0000175">
    <property type="term" value="F:3'-5'-RNA exonuclease activity"/>
    <property type="evidence" value="ECO:0007669"/>
    <property type="project" value="TreeGrafter"/>
</dbReference>
<evidence type="ECO:0000313" key="3">
    <source>
        <dbReference type="Proteomes" id="UP000265520"/>
    </source>
</evidence>
<proteinExistence type="predicted"/>
<feature type="non-terminal residue" evidence="2">
    <location>
        <position position="1"/>
    </location>
</feature>
<dbReference type="GO" id="GO:0000932">
    <property type="term" value="C:P-body"/>
    <property type="evidence" value="ECO:0007669"/>
    <property type="project" value="TreeGrafter"/>
</dbReference>
<dbReference type="PANTHER" id="PTHR23355">
    <property type="entry name" value="RIBONUCLEASE"/>
    <property type="match status" value="1"/>
</dbReference>
<dbReference type="Proteomes" id="UP000265520">
    <property type="component" value="Unassembled WGS sequence"/>
</dbReference>
<feature type="domain" description="RNB" evidence="1">
    <location>
        <begin position="3"/>
        <end position="106"/>
    </location>
</feature>
<feature type="non-terminal residue" evidence="2">
    <location>
        <position position="106"/>
    </location>
</feature>
<name>A0A392P7B4_9FABA</name>
<gene>
    <name evidence="2" type="ORF">A2U01_0028671</name>
</gene>
<organism evidence="2 3">
    <name type="scientific">Trifolium medium</name>
    <dbReference type="NCBI Taxonomy" id="97028"/>
    <lineage>
        <taxon>Eukaryota</taxon>
        <taxon>Viridiplantae</taxon>
        <taxon>Streptophyta</taxon>
        <taxon>Embryophyta</taxon>
        <taxon>Tracheophyta</taxon>
        <taxon>Spermatophyta</taxon>
        <taxon>Magnoliopsida</taxon>
        <taxon>eudicotyledons</taxon>
        <taxon>Gunneridae</taxon>
        <taxon>Pentapetalae</taxon>
        <taxon>rosids</taxon>
        <taxon>fabids</taxon>
        <taxon>Fabales</taxon>
        <taxon>Fabaceae</taxon>
        <taxon>Papilionoideae</taxon>
        <taxon>50 kb inversion clade</taxon>
        <taxon>NPAAA clade</taxon>
        <taxon>Hologalegina</taxon>
        <taxon>IRL clade</taxon>
        <taxon>Trifolieae</taxon>
        <taxon>Trifolium</taxon>
    </lineage>
</organism>
<dbReference type="Pfam" id="PF00773">
    <property type="entry name" value="RNB"/>
    <property type="match status" value="1"/>
</dbReference>
<sequence>VNRKNLTNLKVYAIDVDEADELDDALSATKLQDGRINVWIHVADATRYVQPGSIVDREAMRRGTSVFLPTATYPMFPENLAMGAMSLRQGELCNAVTVSVVLHDDG</sequence>
<dbReference type="InterPro" id="IPR001900">
    <property type="entry name" value="RNase_II/R"/>
</dbReference>
<dbReference type="GO" id="GO:0003723">
    <property type="term" value="F:RNA binding"/>
    <property type="evidence" value="ECO:0007669"/>
    <property type="project" value="InterPro"/>
</dbReference>
<dbReference type="InterPro" id="IPR050180">
    <property type="entry name" value="RNR_Ribonuclease"/>
</dbReference>
<dbReference type="GO" id="GO:0006402">
    <property type="term" value="P:mRNA catabolic process"/>
    <property type="evidence" value="ECO:0007669"/>
    <property type="project" value="TreeGrafter"/>
</dbReference>
<evidence type="ECO:0000313" key="2">
    <source>
        <dbReference type="EMBL" id="MCI07602.1"/>
    </source>
</evidence>
<comment type="caution">
    <text evidence="2">The sequence shown here is derived from an EMBL/GenBank/DDBJ whole genome shotgun (WGS) entry which is preliminary data.</text>
</comment>
<evidence type="ECO:0000259" key="1">
    <source>
        <dbReference type="Pfam" id="PF00773"/>
    </source>
</evidence>
<keyword evidence="3" id="KW-1185">Reference proteome</keyword>
<accession>A0A392P7B4</accession>
<dbReference type="EMBL" id="LXQA010065999">
    <property type="protein sequence ID" value="MCI07602.1"/>
    <property type="molecule type" value="Genomic_DNA"/>
</dbReference>